<comment type="caution">
    <text evidence="1">The sequence shown here is derived from an EMBL/GenBank/DDBJ whole genome shotgun (WGS) entry which is preliminary data.</text>
</comment>
<gene>
    <name evidence="1" type="ORF">AVEN_445_1</name>
</gene>
<organism evidence="1 2">
    <name type="scientific">Araneus ventricosus</name>
    <name type="common">Orbweaver spider</name>
    <name type="synonym">Epeira ventricosa</name>
    <dbReference type="NCBI Taxonomy" id="182803"/>
    <lineage>
        <taxon>Eukaryota</taxon>
        <taxon>Metazoa</taxon>
        <taxon>Ecdysozoa</taxon>
        <taxon>Arthropoda</taxon>
        <taxon>Chelicerata</taxon>
        <taxon>Arachnida</taxon>
        <taxon>Araneae</taxon>
        <taxon>Araneomorphae</taxon>
        <taxon>Entelegynae</taxon>
        <taxon>Araneoidea</taxon>
        <taxon>Araneidae</taxon>
        <taxon>Araneus</taxon>
    </lineage>
</organism>
<name>A0A4Y2VPF4_ARAVE</name>
<reference evidence="1 2" key="1">
    <citation type="journal article" date="2019" name="Sci. Rep.">
        <title>Orb-weaving spider Araneus ventricosus genome elucidates the spidroin gene catalogue.</title>
        <authorList>
            <person name="Kono N."/>
            <person name="Nakamura H."/>
            <person name="Ohtoshi R."/>
            <person name="Moran D.A.P."/>
            <person name="Shinohara A."/>
            <person name="Yoshida Y."/>
            <person name="Fujiwara M."/>
            <person name="Mori M."/>
            <person name="Tomita M."/>
            <person name="Arakawa K."/>
        </authorList>
    </citation>
    <scope>NUCLEOTIDE SEQUENCE [LARGE SCALE GENOMIC DNA]</scope>
</reference>
<evidence type="ECO:0000313" key="2">
    <source>
        <dbReference type="Proteomes" id="UP000499080"/>
    </source>
</evidence>
<sequence length="51" mass="5891">GGFNNEEQEKATFAYLQIPDQGLSSLLRWRFNEETREQGLSSTQDQAYLHS</sequence>
<protein>
    <submittedName>
        <fullName evidence="1">Uncharacterized protein</fullName>
    </submittedName>
</protein>
<keyword evidence="2" id="KW-1185">Reference proteome</keyword>
<accession>A0A4Y2VPF4</accession>
<proteinExistence type="predicted"/>
<dbReference type="AlphaFoldDB" id="A0A4Y2VPF4"/>
<feature type="non-terminal residue" evidence="1">
    <location>
        <position position="1"/>
    </location>
</feature>
<evidence type="ECO:0000313" key="1">
    <source>
        <dbReference type="EMBL" id="GBO26298.1"/>
    </source>
</evidence>
<dbReference type="EMBL" id="BGPR01049314">
    <property type="protein sequence ID" value="GBO26298.1"/>
    <property type="molecule type" value="Genomic_DNA"/>
</dbReference>
<dbReference type="Proteomes" id="UP000499080">
    <property type="component" value="Unassembled WGS sequence"/>
</dbReference>